<accession>A0A6N3FIY0</accession>
<reference evidence="1" key="1">
    <citation type="submission" date="2019-11" db="EMBL/GenBank/DDBJ databases">
        <authorList>
            <person name="Feng L."/>
        </authorList>
    </citation>
    <scope>NUCLEOTIDE SEQUENCE</scope>
    <source>
        <strain evidence="1">VrattiLFYP33</strain>
    </source>
</reference>
<evidence type="ECO:0000313" key="1">
    <source>
        <dbReference type="EMBL" id="VYU52357.1"/>
    </source>
</evidence>
<gene>
    <name evidence="1" type="ORF">VRLFYP33_02358</name>
</gene>
<protein>
    <submittedName>
        <fullName evidence="1">Uncharacterized protein</fullName>
    </submittedName>
</protein>
<dbReference type="EMBL" id="CACRUX010000101">
    <property type="protein sequence ID" value="VYU52357.1"/>
    <property type="molecule type" value="Genomic_DNA"/>
</dbReference>
<sequence length="166" mass="19103">MFTPLALSDALKKEIESALTGYSLPIRVDGVENKVTVYQQFIPIEEKNNRRNDNLDDSLYPYVLIKLTEGQDGKANQGGVCKGYIAFGTYDTNKDECWRDLFNLIEHVRQHLDKVRFLSGCFLLAEPFRWEVPEQQGVNHMEGLMYFSYEIGKPVPEVNWDGEEFG</sequence>
<proteinExistence type="predicted"/>
<name>A0A6N3FIY0_9FIRM</name>
<dbReference type="RefSeq" id="WP_021842599.1">
    <property type="nucleotide sequence ID" value="NZ_CACRUX010000101.1"/>
</dbReference>
<dbReference type="AlphaFoldDB" id="A0A6N3FIY0"/>
<organism evidence="1">
    <name type="scientific">Veillonella ratti</name>
    <dbReference type="NCBI Taxonomy" id="103892"/>
    <lineage>
        <taxon>Bacteria</taxon>
        <taxon>Bacillati</taxon>
        <taxon>Bacillota</taxon>
        <taxon>Negativicutes</taxon>
        <taxon>Veillonellales</taxon>
        <taxon>Veillonellaceae</taxon>
        <taxon>Veillonella</taxon>
    </lineage>
</organism>